<feature type="compositionally biased region" description="Low complexity" evidence="8">
    <location>
        <begin position="124"/>
        <end position="133"/>
    </location>
</feature>
<dbReference type="InterPro" id="IPR024882">
    <property type="entry name" value="NUP58/p45/49"/>
</dbReference>
<keyword evidence="2" id="KW-0813">Transport</keyword>
<keyword evidence="4" id="KW-0653">Protein transport</keyword>
<evidence type="ECO:0000256" key="2">
    <source>
        <dbReference type="ARBA" id="ARBA00022448"/>
    </source>
</evidence>
<dbReference type="PANTHER" id="PTHR13437">
    <property type="entry name" value="NUCLEOPORIN P58/P45 NUCLEOPORIN-LIKE PROTEIN 1"/>
    <property type="match status" value="1"/>
</dbReference>
<feature type="compositionally biased region" description="Low complexity" evidence="8">
    <location>
        <begin position="211"/>
        <end position="222"/>
    </location>
</feature>
<evidence type="ECO:0000256" key="7">
    <source>
        <dbReference type="ARBA" id="ARBA00023242"/>
    </source>
</evidence>
<evidence type="ECO:0008006" key="11">
    <source>
        <dbReference type="Google" id="ProtNLM"/>
    </source>
</evidence>
<dbReference type="EMBL" id="ML178819">
    <property type="protein sequence ID" value="TFL03761.1"/>
    <property type="molecule type" value="Genomic_DNA"/>
</dbReference>
<dbReference type="STRING" id="1884261.A0A5C3QTB4"/>
<dbReference type="PANTHER" id="PTHR13437:SF2">
    <property type="entry name" value="NUCLEOPORIN P58_P45"/>
    <property type="match status" value="1"/>
</dbReference>
<sequence>MFGGFSAKPAGTFGTNTTFGQPATGGTSAFGGFGQPQQQQNATGQPAQQTSIFGQPQQQQQQQQPSPFGASSAFGGATNTTQPANNIFGGGNTQAQNQGQAAPSIFGSTPAQNQPTSSIFGSTQNQNQNQAQAGGTSSIFGSTQAQTQPTTSLFGQTQTQTQPQSSIFGGAQPQGQTQQPANNNMFGSNSSPFGQTQTQQPASNAFGGFGASTAQPAAQTSTFGASTNTNPLFGQKPAQSNLGLSTTQQQAPLFTRSTKFNDLPDEVKRIFESLDSHIQGRIQIGKDLQQQKLGEESMKGQELIRSVHKELVHTSSLIHSDHQFNADIKAKVDQAVQDTIIATRIVDGFKNPQQHGAYLKNYASFPLEYFSRVAHQMQERLRWFQTTIEQIERKLALTANHAHQSPQAITATLQAQHSTFITLANKTALLHAELEKIKHLYTQLWRARTGSVRDPFSDVDRAAGGDFGLSSMQV</sequence>
<gene>
    <name evidence="9" type="ORF">BDV98DRAFT_563008</name>
</gene>
<evidence type="ECO:0000256" key="1">
    <source>
        <dbReference type="ARBA" id="ARBA00004567"/>
    </source>
</evidence>
<feature type="compositionally biased region" description="Low complexity" evidence="8">
    <location>
        <begin position="156"/>
        <end position="184"/>
    </location>
</feature>
<evidence type="ECO:0000256" key="8">
    <source>
        <dbReference type="SAM" id="MobiDB-lite"/>
    </source>
</evidence>
<keyword evidence="5" id="KW-0811">Translocation</keyword>
<dbReference type="OrthoDB" id="2538017at2759"/>
<feature type="compositionally biased region" description="Polar residues" evidence="8">
    <location>
        <begin position="223"/>
        <end position="250"/>
    </location>
</feature>
<evidence type="ECO:0000256" key="6">
    <source>
        <dbReference type="ARBA" id="ARBA00023132"/>
    </source>
</evidence>
<feature type="compositionally biased region" description="Polar residues" evidence="8">
    <location>
        <begin position="185"/>
        <end position="203"/>
    </location>
</feature>
<dbReference type="GO" id="GO:0017056">
    <property type="term" value="F:structural constituent of nuclear pore"/>
    <property type="evidence" value="ECO:0007669"/>
    <property type="project" value="InterPro"/>
</dbReference>
<keyword evidence="7" id="KW-0539">Nucleus</keyword>
<evidence type="ECO:0000256" key="3">
    <source>
        <dbReference type="ARBA" id="ARBA00022816"/>
    </source>
</evidence>
<feature type="compositionally biased region" description="Polar residues" evidence="8">
    <location>
        <begin position="106"/>
        <end position="123"/>
    </location>
</feature>
<dbReference type="GO" id="GO:0005643">
    <property type="term" value="C:nuclear pore"/>
    <property type="evidence" value="ECO:0007669"/>
    <property type="project" value="UniProtKB-SubCell"/>
</dbReference>
<name>A0A5C3QTB4_9AGAR</name>
<dbReference type="AlphaFoldDB" id="A0A5C3QTB4"/>
<dbReference type="GO" id="GO:0015031">
    <property type="term" value="P:protein transport"/>
    <property type="evidence" value="ECO:0007669"/>
    <property type="project" value="UniProtKB-KW"/>
</dbReference>
<comment type="subcellular location">
    <subcellularLocation>
        <location evidence="1">Nucleus</location>
        <location evidence="1">Nuclear pore complex</location>
    </subcellularLocation>
</comment>
<evidence type="ECO:0000256" key="4">
    <source>
        <dbReference type="ARBA" id="ARBA00022927"/>
    </source>
</evidence>
<keyword evidence="3" id="KW-0509">mRNA transport</keyword>
<dbReference type="Proteomes" id="UP000305067">
    <property type="component" value="Unassembled WGS sequence"/>
</dbReference>
<dbReference type="Pfam" id="PF13634">
    <property type="entry name" value="Nucleoporin_FG"/>
    <property type="match status" value="2"/>
</dbReference>
<dbReference type="InterPro" id="IPR025574">
    <property type="entry name" value="Nucleoporin_FG_rpt"/>
</dbReference>
<evidence type="ECO:0000313" key="10">
    <source>
        <dbReference type="Proteomes" id="UP000305067"/>
    </source>
</evidence>
<proteinExistence type="predicted"/>
<dbReference type="GO" id="GO:0051028">
    <property type="term" value="P:mRNA transport"/>
    <property type="evidence" value="ECO:0007669"/>
    <property type="project" value="UniProtKB-KW"/>
</dbReference>
<feature type="compositionally biased region" description="Polar residues" evidence="8">
    <location>
        <begin position="134"/>
        <end position="155"/>
    </location>
</feature>
<reference evidence="9 10" key="1">
    <citation type="journal article" date="2019" name="Nat. Ecol. Evol.">
        <title>Megaphylogeny resolves global patterns of mushroom evolution.</title>
        <authorList>
            <person name="Varga T."/>
            <person name="Krizsan K."/>
            <person name="Foldi C."/>
            <person name="Dima B."/>
            <person name="Sanchez-Garcia M."/>
            <person name="Sanchez-Ramirez S."/>
            <person name="Szollosi G.J."/>
            <person name="Szarkandi J.G."/>
            <person name="Papp V."/>
            <person name="Albert L."/>
            <person name="Andreopoulos W."/>
            <person name="Angelini C."/>
            <person name="Antonin V."/>
            <person name="Barry K.W."/>
            <person name="Bougher N.L."/>
            <person name="Buchanan P."/>
            <person name="Buyck B."/>
            <person name="Bense V."/>
            <person name="Catcheside P."/>
            <person name="Chovatia M."/>
            <person name="Cooper J."/>
            <person name="Damon W."/>
            <person name="Desjardin D."/>
            <person name="Finy P."/>
            <person name="Geml J."/>
            <person name="Haridas S."/>
            <person name="Hughes K."/>
            <person name="Justo A."/>
            <person name="Karasinski D."/>
            <person name="Kautmanova I."/>
            <person name="Kiss B."/>
            <person name="Kocsube S."/>
            <person name="Kotiranta H."/>
            <person name="LaButti K.M."/>
            <person name="Lechner B.E."/>
            <person name="Liimatainen K."/>
            <person name="Lipzen A."/>
            <person name="Lukacs Z."/>
            <person name="Mihaltcheva S."/>
            <person name="Morgado L.N."/>
            <person name="Niskanen T."/>
            <person name="Noordeloos M.E."/>
            <person name="Ohm R.A."/>
            <person name="Ortiz-Santana B."/>
            <person name="Ovrebo C."/>
            <person name="Racz N."/>
            <person name="Riley R."/>
            <person name="Savchenko A."/>
            <person name="Shiryaev A."/>
            <person name="Soop K."/>
            <person name="Spirin V."/>
            <person name="Szebenyi C."/>
            <person name="Tomsovsky M."/>
            <person name="Tulloss R.E."/>
            <person name="Uehling J."/>
            <person name="Grigoriev I.V."/>
            <person name="Vagvolgyi C."/>
            <person name="Papp T."/>
            <person name="Martin F.M."/>
            <person name="Miettinen O."/>
            <person name="Hibbett D.S."/>
            <person name="Nagy L.G."/>
        </authorList>
    </citation>
    <scope>NUCLEOTIDE SEQUENCE [LARGE SCALE GENOMIC DNA]</scope>
    <source>
        <strain evidence="9 10">CBS 309.79</strain>
    </source>
</reference>
<dbReference type="Gene3D" id="6.10.140.1350">
    <property type="match status" value="1"/>
</dbReference>
<accession>A0A5C3QTB4</accession>
<keyword evidence="6" id="KW-0906">Nuclear pore complex</keyword>
<dbReference type="GO" id="GO:0008139">
    <property type="term" value="F:nuclear localization sequence binding"/>
    <property type="evidence" value="ECO:0007669"/>
    <property type="project" value="InterPro"/>
</dbReference>
<keyword evidence="10" id="KW-1185">Reference proteome</keyword>
<feature type="compositionally biased region" description="Low complexity" evidence="8">
    <location>
        <begin position="93"/>
        <end position="102"/>
    </location>
</feature>
<evidence type="ECO:0000256" key="5">
    <source>
        <dbReference type="ARBA" id="ARBA00023010"/>
    </source>
</evidence>
<evidence type="ECO:0000313" key="9">
    <source>
        <dbReference type="EMBL" id="TFL03761.1"/>
    </source>
</evidence>
<organism evidence="9 10">
    <name type="scientific">Pterulicium gracile</name>
    <dbReference type="NCBI Taxonomy" id="1884261"/>
    <lineage>
        <taxon>Eukaryota</taxon>
        <taxon>Fungi</taxon>
        <taxon>Dikarya</taxon>
        <taxon>Basidiomycota</taxon>
        <taxon>Agaricomycotina</taxon>
        <taxon>Agaricomycetes</taxon>
        <taxon>Agaricomycetidae</taxon>
        <taxon>Agaricales</taxon>
        <taxon>Pleurotineae</taxon>
        <taxon>Pterulaceae</taxon>
        <taxon>Pterulicium</taxon>
    </lineage>
</organism>
<protein>
    <recommendedName>
        <fullName evidence="11">Nucleoporin FG repeat region-domain-containing protein</fullName>
    </recommendedName>
</protein>
<feature type="region of interest" description="Disordered" evidence="8">
    <location>
        <begin position="1"/>
        <end position="250"/>
    </location>
</feature>
<feature type="compositionally biased region" description="Low complexity" evidence="8">
    <location>
        <begin position="35"/>
        <end position="65"/>
    </location>
</feature>